<accession>A0A212K6E6</accession>
<evidence type="ECO:0008006" key="2">
    <source>
        <dbReference type="Google" id="ProtNLM"/>
    </source>
</evidence>
<evidence type="ECO:0000313" key="1">
    <source>
        <dbReference type="EMBL" id="SBW07188.1"/>
    </source>
</evidence>
<gene>
    <name evidence="1" type="ORF">KL86DYS1_31600</name>
</gene>
<dbReference type="RefSeq" id="WP_296944577.1">
    <property type="nucleotide sequence ID" value="NZ_LT599032.1"/>
</dbReference>
<name>A0A212K6E6_9BACT</name>
<organism evidence="1">
    <name type="scientific">uncultured Dysgonomonas sp</name>
    <dbReference type="NCBI Taxonomy" id="206096"/>
    <lineage>
        <taxon>Bacteria</taxon>
        <taxon>Pseudomonadati</taxon>
        <taxon>Bacteroidota</taxon>
        <taxon>Bacteroidia</taxon>
        <taxon>Bacteroidales</taxon>
        <taxon>Dysgonomonadaceae</taxon>
        <taxon>Dysgonomonas</taxon>
        <taxon>environmental samples</taxon>
    </lineage>
</organism>
<protein>
    <recommendedName>
        <fullName evidence="2">Peptidase M10 metallopeptidase domain-containing protein</fullName>
    </recommendedName>
</protein>
<dbReference type="EMBL" id="FLUM01000003">
    <property type="protein sequence ID" value="SBW07188.1"/>
    <property type="molecule type" value="Genomic_DNA"/>
</dbReference>
<dbReference type="AlphaFoldDB" id="A0A212K6E6"/>
<sequence>MRSKIVRYIILISLLLLTAWGTAAHFYRKSEDQKIQDFDADKFREIGFTDEEFDLFCDIAFNRDGERIRKWNTDIRVEIEDTGKLDKNVIAEVDSVITLLRPLVVPLRIERVPDNGNVIVYKNVKSAPANKPRQKPVFVNGIARINEATDHAWGINFAHIYDGRESGTQTLMHEFEHMLGLEHPMMLYEYYLTIGRSAIPQHYSAYGGWLRFQGVPYYISEQEKTVIRMLYSPEIKAGLKKGDFLKRMENNIKITIR</sequence>
<proteinExistence type="predicted"/>
<reference evidence="1" key="1">
    <citation type="submission" date="2016-04" db="EMBL/GenBank/DDBJ databases">
        <authorList>
            <person name="Evans L.H."/>
            <person name="Alamgir A."/>
            <person name="Owens N."/>
            <person name="Weber N.D."/>
            <person name="Virtaneva K."/>
            <person name="Barbian K."/>
            <person name="Babar A."/>
            <person name="Rosenke K."/>
        </authorList>
    </citation>
    <scope>NUCLEOTIDE SEQUENCE</scope>
    <source>
        <strain evidence="1">86-1</strain>
    </source>
</reference>
<dbReference type="SUPFAM" id="SSF55486">
    <property type="entry name" value="Metalloproteases ('zincins'), catalytic domain"/>
    <property type="match status" value="1"/>
</dbReference>